<dbReference type="InterPro" id="IPR051531">
    <property type="entry name" value="N-acetyltransferase"/>
</dbReference>
<dbReference type="Proteomes" id="UP001262032">
    <property type="component" value="Unassembled WGS sequence"/>
</dbReference>
<dbReference type="Pfam" id="PF13302">
    <property type="entry name" value="Acetyltransf_3"/>
    <property type="match status" value="1"/>
</dbReference>
<accession>A0AAW8NEL4</accession>
<comment type="caution">
    <text evidence="5">The sequence shown here is derived from an EMBL/GenBank/DDBJ whole genome shotgun (WGS) entry which is preliminary data.</text>
</comment>
<protein>
    <submittedName>
        <fullName evidence="5">Ribosomal-protein-alanine N-acetyltransferase</fullName>
        <ecNumber evidence="5">2.3.1.267</ecNumber>
    </submittedName>
</protein>
<dbReference type="Gene3D" id="3.40.630.30">
    <property type="match status" value="1"/>
</dbReference>
<organism evidence="5 6">
    <name type="scientific">Pseudarthrobacter oxydans</name>
    <name type="common">Arthrobacter oxydans</name>
    <dbReference type="NCBI Taxonomy" id="1671"/>
    <lineage>
        <taxon>Bacteria</taxon>
        <taxon>Bacillati</taxon>
        <taxon>Actinomycetota</taxon>
        <taxon>Actinomycetes</taxon>
        <taxon>Micrococcales</taxon>
        <taxon>Micrococcaceae</taxon>
        <taxon>Pseudarthrobacter</taxon>
    </lineage>
</organism>
<dbReference type="InterPro" id="IPR000182">
    <property type="entry name" value="GNAT_dom"/>
</dbReference>
<dbReference type="GO" id="GO:0005737">
    <property type="term" value="C:cytoplasm"/>
    <property type="evidence" value="ECO:0007669"/>
    <property type="project" value="TreeGrafter"/>
</dbReference>
<dbReference type="GeneID" id="97423628"/>
<dbReference type="PROSITE" id="PS51186">
    <property type="entry name" value="GNAT"/>
    <property type="match status" value="1"/>
</dbReference>
<evidence type="ECO:0000313" key="6">
    <source>
        <dbReference type="Proteomes" id="UP001262032"/>
    </source>
</evidence>
<comment type="similarity">
    <text evidence="3">Belongs to the acetyltransferase family. RimJ subfamily.</text>
</comment>
<keyword evidence="2 5" id="KW-0012">Acyltransferase</keyword>
<sequence length="196" mass="21345">MAGSSAYLREGLLMRLLEDSDAAALARAYQRNRGHLAPWEPKRTDSFFTSGHQADTIRAKLAQHALGTEVPWVLVQEEDDGGGRVRAGQRTGRVVGAVTLTGIVRGPFLSANLGYWVDHEFTGQGIGTAAVLHAASYARTALGLHRIQAATLLHNTASRQILQRAGFREIGVAPDYLKIAGQWQDHLLHQLILPHS</sequence>
<reference evidence="5" key="1">
    <citation type="submission" date="2023-07" db="EMBL/GenBank/DDBJ databases">
        <title>Sorghum-associated microbial communities from plants grown in Nebraska, USA.</title>
        <authorList>
            <person name="Schachtman D."/>
        </authorList>
    </citation>
    <scope>NUCLEOTIDE SEQUENCE</scope>
    <source>
        <strain evidence="5">BE261</strain>
    </source>
</reference>
<dbReference type="RefSeq" id="WP_310113337.1">
    <property type="nucleotide sequence ID" value="NZ_JAVDTN010000012.1"/>
</dbReference>
<dbReference type="EMBL" id="JAVDWN010000012">
    <property type="protein sequence ID" value="MDR7165140.1"/>
    <property type="molecule type" value="Genomic_DNA"/>
</dbReference>
<evidence type="ECO:0000256" key="2">
    <source>
        <dbReference type="ARBA" id="ARBA00023315"/>
    </source>
</evidence>
<evidence type="ECO:0000256" key="1">
    <source>
        <dbReference type="ARBA" id="ARBA00022679"/>
    </source>
</evidence>
<evidence type="ECO:0000259" key="4">
    <source>
        <dbReference type="PROSITE" id="PS51186"/>
    </source>
</evidence>
<proteinExistence type="inferred from homology"/>
<dbReference type="GO" id="GO:0008999">
    <property type="term" value="F:protein-N-terminal-alanine acetyltransferase activity"/>
    <property type="evidence" value="ECO:0007669"/>
    <property type="project" value="UniProtKB-EC"/>
</dbReference>
<dbReference type="PANTHER" id="PTHR43792:SF8">
    <property type="entry name" value="[RIBOSOMAL PROTEIN US5]-ALANINE N-ACETYLTRANSFERASE"/>
    <property type="match status" value="1"/>
</dbReference>
<keyword evidence="1 5" id="KW-0808">Transferase</keyword>
<dbReference type="AlphaFoldDB" id="A0AAW8NEL4"/>
<name>A0AAW8NEL4_PSEOX</name>
<dbReference type="EC" id="2.3.1.267" evidence="5"/>
<dbReference type="InterPro" id="IPR016181">
    <property type="entry name" value="Acyl_CoA_acyltransferase"/>
</dbReference>
<evidence type="ECO:0000256" key="3">
    <source>
        <dbReference type="ARBA" id="ARBA00038502"/>
    </source>
</evidence>
<evidence type="ECO:0000313" key="5">
    <source>
        <dbReference type="EMBL" id="MDR7165140.1"/>
    </source>
</evidence>
<gene>
    <name evidence="5" type="ORF">J2X12_003185</name>
</gene>
<feature type="domain" description="N-acetyltransferase" evidence="4">
    <location>
        <begin position="34"/>
        <end position="194"/>
    </location>
</feature>
<dbReference type="SUPFAM" id="SSF55729">
    <property type="entry name" value="Acyl-CoA N-acyltransferases (Nat)"/>
    <property type="match status" value="1"/>
</dbReference>
<dbReference type="PANTHER" id="PTHR43792">
    <property type="entry name" value="GNAT FAMILY, PUTATIVE (AFU_ORTHOLOGUE AFUA_3G00765)-RELATED-RELATED"/>
    <property type="match status" value="1"/>
</dbReference>